<protein>
    <recommendedName>
        <fullName evidence="4">Cbb3-type cytochrome oxidase component FixQ</fullName>
    </recommendedName>
</protein>
<evidence type="ECO:0000256" key="1">
    <source>
        <dbReference type="SAM" id="Phobius"/>
    </source>
</evidence>
<dbReference type="RefSeq" id="WP_092737243.1">
    <property type="nucleotide sequence ID" value="NZ_FNAS01000014.1"/>
</dbReference>
<name>A0A1G7E5A7_9FLAO</name>
<dbReference type="STRING" id="1071918.SAMN05421544_11427"/>
<keyword evidence="1" id="KW-0472">Membrane</keyword>
<reference evidence="2 3" key="1">
    <citation type="submission" date="2016-10" db="EMBL/GenBank/DDBJ databases">
        <authorList>
            <person name="de Groot N.N."/>
        </authorList>
    </citation>
    <scope>NUCLEOTIDE SEQUENCE [LARGE SCALE GENOMIC DNA]</scope>
    <source>
        <strain evidence="2 3">DSM 24015</strain>
    </source>
</reference>
<dbReference type="Proteomes" id="UP000198517">
    <property type="component" value="Unassembled WGS sequence"/>
</dbReference>
<feature type="transmembrane region" description="Helical" evidence="1">
    <location>
        <begin position="16"/>
        <end position="37"/>
    </location>
</feature>
<keyword evidence="3" id="KW-1185">Reference proteome</keyword>
<keyword evidence="1" id="KW-0812">Transmembrane</keyword>
<evidence type="ECO:0000313" key="3">
    <source>
        <dbReference type="Proteomes" id="UP000198517"/>
    </source>
</evidence>
<evidence type="ECO:0008006" key="4">
    <source>
        <dbReference type="Google" id="ProtNLM"/>
    </source>
</evidence>
<keyword evidence="1" id="KW-1133">Transmembrane helix</keyword>
<accession>A0A1G7E5A7</accession>
<dbReference type="AlphaFoldDB" id="A0A1G7E5A7"/>
<dbReference type="OrthoDB" id="1265637at2"/>
<evidence type="ECO:0000313" key="2">
    <source>
        <dbReference type="EMBL" id="SDE58894.1"/>
    </source>
</evidence>
<proteinExistence type="predicted"/>
<organism evidence="2 3">
    <name type="scientific">Riemerella columbipharyngis</name>
    <dbReference type="NCBI Taxonomy" id="1071918"/>
    <lineage>
        <taxon>Bacteria</taxon>
        <taxon>Pseudomonadati</taxon>
        <taxon>Bacteroidota</taxon>
        <taxon>Flavobacteriia</taxon>
        <taxon>Flavobacteriales</taxon>
        <taxon>Weeksellaceae</taxon>
        <taxon>Riemerella</taxon>
    </lineage>
</organism>
<gene>
    <name evidence="2" type="ORF">SAMN05421544_11427</name>
</gene>
<sequence>MIPQSFKDILSEGNSHFQIISMILFMILFAAIVWYVMNKPKTYYKEEASTPLEDNDDETIDYQK</sequence>
<dbReference type="EMBL" id="FNAS01000014">
    <property type="protein sequence ID" value="SDE58894.1"/>
    <property type="molecule type" value="Genomic_DNA"/>
</dbReference>